<evidence type="ECO:0000256" key="3">
    <source>
        <dbReference type="ARBA" id="ARBA00022692"/>
    </source>
</evidence>
<organism evidence="8 9">
    <name type="scientific">Reyranella soli</name>
    <dbReference type="NCBI Taxonomy" id="1230389"/>
    <lineage>
        <taxon>Bacteria</taxon>
        <taxon>Pseudomonadati</taxon>
        <taxon>Pseudomonadota</taxon>
        <taxon>Alphaproteobacteria</taxon>
        <taxon>Hyphomicrobiales</taxon>
        <taxon>Reyranellaceae</taxon>
        <taxon>Reyranella</taxon>
    </lineage>
</organism>
<accession>A0A512N4S9</accession>
<evidence type="ECO:0000256" key="6">
    <source>
        <dbReference type="SAM" id="Phobius"/>
    </source>
</evidence>
<feature type="transmembrane region" description="Helical" evidence="6">
    <location>
        <begin position="258"/>
        <end position="276"/>
    </location>
</feature>
<evidence type="ECO:0000313" key="8">
    <source>
        <dbReference type="EMBL" id="GEP53963.1"/>
    </source>
</evidence>
<dbReference type="InterPro" id="IPR020846">
    <property type="entry name" value="MFS_dom"/>
</dbReference>
<keyword evidence="2" id="KW-1003">Cell membrane</keyword>
<feature type="transmembrane region" description="Helical" evidence="6">
    <location>
        <begin position="288"/>
        <end position="308"/>
    </location>
</feature>
<evidence type="ECO:0000259" key="7">
    <source>
        <dbReference type="PROSITE" id="PS50850"/>
    </source>
</evidence>
<dbReference type="PANTHER" id="PTHR43124:SF3">
    <property type="entry name" value="CHLORAMPHENICOL EFFLUX PUMP RV0191"/>
    <property type="match status" value="1"/>
</dbReference>
<dbReference type="GO" id="GO:0022857">
    <property type="term" value="F:transmembrane transporter activity"/>
    <property type="evidence" value="ECO:0007669"/>
    <property type="project" value="InterPro"/>
</dbReference>
<evidence type="ECO:0000256" key="1">
    <source>
        <dbReference type="ARBA" id="ARBA00004651"/>
    </source>
</evidence>
<dbReference type="PROSITE" id="PS50850">
    <property type="entry name" value="MFS"/>
    <property type="match status" value="1"/>
</dbReference>
<feature type="transmembrane region" description="Helical" evidence="6">
    <location>
        <begin position="314"/>
        <end position="336"/>
    </location>
</feature>
<dbReference type="RefSeq" id="WP_147147065.1">
    <property type="nucleotide sequence ID" value="NZ_BKAJ01000020.1"/>
</dbReference>
<feature type="transmembrane region" description="Helical" evidence="6">
    <location>
        <begin position="385"/>
        <end position="404"/>
    </location>
</feature>
<dbReference type="OrthoDB" id="272777at2"/>
<feature type="transmembrane region" description="Helical" evidence="6">
    <location>
        <begin position="106"/>
        <end position="124"/>
    </location>
</feature>
<name>A0A512N4S9_9HYPH</name>
<protein>
    <submittedName>
        <fullName evidence="8">MFS transporter</fullName>
    </submittedName>
</protein>
<feature type="transmembrane region" description="Helical" evidence="6">
    <location>
        <begin position="51"/>
        <end position="71"/>
    </location>
</feature>
<dbReference type="InterPro" id="IPR050189">
    <property type="entry name" value="MFS_Efflux_Transporters"/>
</dbReference>
<feature type="transmembrane region" description="Helical" evidence="6">
    <location>
        <begin position="223"/>
        <end position="243"/>
    </location>
</feature>
<dbReference type="InterPro" id="IPR011701">
    <property type="entry name" value="MFS"/>
</dbReference>
<keyword evidence="5 6" id="KW-0472">Membrane</keyword>
<gene>
    <name evidence="8" type="ORF">RSO01_11290</name>
</gene>
<evidence type="ECO:0000256" key="4">
    <source>
        <dbReference type="ARBA" id="ARBA00022989"/>
    </source>
</evidence>
<evidence type="ECO:0000313" key="9">
    <source>
        <dbReference type="Proteomes" id="UP000321058"/>
    </source>
</evidence>
<comment type="caution">
    <text evidence="8">The sequence shown here is derived from an EMBL/GenBank/DDBJ whole genome shotgun (WGS) entry which is preliminary data.</text>
</comment>
<dbReference type="InterPro" id="IPR036259">
    <property type="entry name" value="MFS_trans_sf"/>
</dbReference>
<keyword evidence="4 6" id="KW-1133">Transmembrane helix</keyword>
<proteinExistence type="predicted"/>
<keyword evidence="3 6" id="KW-0812">Transmembrane</keyword>
<feature type="transmembrane region" description="Helical" evidence="6">
    <location>
        <begin position="348"/>
        <end position="365"/>
    </location>
</feature>
<keyword evidence="9" id="KW-1185">Reference proteome</keyword>
<comment type="subcellular location">
    <subcellularLocation>
        <location evidence="1">Cell membrane</location>
        <topology evidence="1">Multi-pass membrane protein</topology>
    </subcellularLocation>
</comment>
<dbReference type="SUPFAM" id="SSF103473">
    <property type="entry name" value="MFS general substrate transporter"/>
    <property type="match status" value="1"/>
</dbReference>
<feature type="domain" description="Major facilitator superfamily (MFS) profile" evidence="7">
    <location>
        <begin position="15"/>
        <end position="419"/>
    </location>
</feature>
<sequence>MTGNAPTFATLFLRVFLPFALAYFLSYIFRGVNAVIFPYLERDIGITAGDLGLLTSAFFLFFAGCQPVLGVMLDRYGPRRVQVVLLAMAAAGSALFGLSLSLGELIVARVLIGLGFAGGLMAAIKAITLWYPPQRWGLITGFHMMAGGLGSMAATLPVEWSLSVVSWQGLFFWLAGFCLATSAILFIVVPERAGPRAAGTLAEQFRITGTVLTDGFYWRIQPLLAIQQLAFIGCISLWIGPWLRDVGGFTDKEMRADIQLYTAAATTLGFAMSGVIANGLHRVGVSNFASAGLMSILFAIVCGWIAFVPSFHPATAWIAFGFLGACPIQYMPLMVASFPAHYAGRVSTSSNLVVFSVIFAGQWAIGKIVDQWPRTATGYSPDGYSWAFGALFILQLAGLAWLLLSRAQPMVRPHLVAAD</sequence>
<reference evidence="8 9" key="1">
    <citation type="submission" date="2019-07" db="EMBL/GenBank/DDBJ databases">
        <title>Whole genome shotgun sequence of Reyranella soli NBRC 108950.</title>
        <authorList>
            <person name="Hosoyama A."/>
            <person name="Uohara A."/>
            <person name="Ohji S."/>
            <person name="Ichikawa N."/>
        </authorList>
    </citation>
    <scope>NUCLEOTIDE SEQUENCE [LARGE SCALE GENOMIC DNA]</scope>
    <source>
        <strain evidence="8 9">NBRC 108950</strain>
    </source>
</reference>
<dbReference type="Proteomes" id="UP000321058">
    <property type="component" value="Unassembled WGS sequence"/>
</dbReference>
<dbReference type="PANTHER" id="PTHR43124">
    <property type="entry name" value="PURINE EFFLUX PUMP PBUE"/>
    <property type="match status" value="1"/>
</dbReference>
<dbReference type="GO" id="GO:0005886">
    <property type="term" value="C:plasma membrane"/>
    <property type="evidence" value="ECO:0007669"/>
    <property type="project" value="UniProtKB-SubCell"/>
</dbReference>
<feature type="transmembrane region" description="Helical" evidence="6">
    <location>
        <begin position="83"/>
        <end position="100"/>
    </location>
</feature>
<dbReference type="Pfam" id="PF07690">
    <property type="entry name" value="MFS_1"/>
    <property type="match status" value="1"/>
</dbReference>
<dbReference type="Gene3D" id="1.20.1250.20">
    <property type="entry name" value="MFS general substrate transporter like domains"/>
    <property type="match status" value="1"/>
</dbReference>
<dbReference type="AlphaFoldDB" id="A0A512N4S9"/>
<feature type="transmembrane region" description="Helical" evidence="6">
    <location>
        <begin position="170"/>
        <end position="189"/>
    </location>
</feature>
<evidence type="ECO:0000256" key="5">
    <source>
        <dbReference type="ARBA" id="ARBA00023136"/>
    </source>
</evidence>
<evidence type="ECO:0000256" key="2">
    <source>
        <dbReference type="ARBA" id="ARBA00022475"/>
    </source>
</evidence>
<dbReference type="EMBL" id="BKAJ01000020">
    <property type="protein sequence ID" value="GEP53963.1"/>
    <property type="molecule type" value="Genomic_DNA"/>
</dbReference>
<feature type="transmembrane region" description="Helical" evidence="6">
    <location>
        <begin position="12"/>
        <end position="39"/>
    </location>
</feature>